<comment type="subcellular location">
    <subcellularLocation>
        <location evidence="10">Cell membrane</location>
    </subcellularLocation>
    <subcellularLocation>
        <location evidence="1">Endomembrane system</location>
        <topology evidence="1">Multi-pass membrane protein</topology>
    </subcellularLocation>
</comment>
<keyword evidence="7 10" id="KW-1133">Transmembrane helix</keyword>
<reference evidence="14 15" key="1">
    <citation type="submission" date="2020-05" db="EMBL/GenBank/DDBJ databases">
        <title>MicrobeNet Type strains.</title>
        <authorList>
            <person name="Nicholson A.C."/>
        </authorList>
    </citation>
    <scope>NUCLEOTIDE SEQUENCE [LARGE SCALE GENOMIC DNA]</scope>
    <source>
        <strain evidence="14 15">CCUG 46604</strain>
    </source>
</reference>
<feature type="transmembrane region" description="Helical" evidence="10">
    <location>
        <begin position="477"/>
        <end position="493"/>
    </location>
</feature>
<evidence type="ECO:0000313" key="15">
    <source>
        <dbReference type="Proteomes" id="UP000549517"/>
    </source>
</evidence>
<dbReference type="Proteomes" id="UP000549517">
    <property type="component" value="Unassembled WGS sequence"/>
</dbReference>
<keyword evidence="8 10" id="KW-0472">Membrane</keyword>
<keyword evidence="4 10" id="KW-0328">Glycosyltransferase</keyword>
<evidence type="ECO:0000256" key="8">
    <source>
        <dbReference type="ARBA" id="ARBA00023136"/>
    </source>
</evidence>
<feature type="transmembrane region" description="Helical" evidence="10">
    <location>
        <begin position="540"/>
        <end position="560"/>
    </location>
</feature>
<dbReference type="GO" id="GO:0004169">
    <property type="term" value="F:dolichyl-phosphate-mannose-protein mannosyltransferase activity"/>
    <property type="evidence" value="ECO:0007669"/>
    <property type="project" value="UniProtKB-UniRule"/>
</dbReference>
<evidence type="ECO:0000256" key="5">
    <source>
        <dbReference type="ARBA" id="ARBA00022679"/>
    </source>
</evidence>
<dbReference type="GO" id="GO:0005886">
    <property type="term" value="C:plasma membrane"/>
    <property type="evidence" value="ECO:0007669"/>
    <property type="project" value="UniProtKB-SubCell"/>
</dbReference>
<feature type="transmembrane region" description="Helical" evidence="10">
    <location>
        <begin position="225"/>
        <end position="242"/>
    </location>
</feature>
<comment type="pathway">
    <text evidence="2 10">Protein modification; protein glycosylation.</text>
</comment>
<dbReference type="InterPro" id="IPR032421">
    <property type="entry name" value="PMT_4TMC"/>
</dbReference>
<feature type="transmembrane region" description="Helical" evidence="10">
    <location>
        <begin position="499"/>
        <end position="519"/>
    </location>
</feature>
<proteinExistence type="inferred from homology"/>
<evidence type="ECO:0000259" key="12">
    <source>
        <dbReference type="Pfam" id="PF02366"/>
    </source>
</evidence>
<dbReference type="EC" id="2.4.1.-" evidence="10"/>
<feature type="domain" description="ArnT-like N-terminal" evidence="12">
    <location>
        <begin position="84"/>
        <end position="247"/>
    </location>
</feature>
<evidence type="ECO:0000256" key="6">
    <source>
        <dbReference type="ARBA" id="ARBA00022692"/>
    </source>
</evidence>
<keyword evidence="10" id="KW-1003">Cell membrane</keyword>
<feature type="transmembrane region" description="Helical" evidence="10">
    <location>
        <begin position="338"/>
        <end position="361"/>
    </location>
</feature>
<dbReference type="PANTHER" id="PTHR10050">
    <property type="entry name" value="DOLICHYL-PHOSPHATE-MANNOSE--PROTEIN MANNOSYLTRANSFERASE"/>
    <property type="match status" value="1"/>
</dbReference>
<dbReference type="PANTHER" id="PTHR10050:SF46">
    <property type="entry name" value="PROTEIN O-MANNOSYL-TRANSFERASE 2"/>
    <property type="match status" value="1"/>
</dbReference>
<dbReference type="UniPathway" id="UPA00378"/>
<dbReference type="EMBL" id="JABEMC010000005">
    <property type="protein sequence ID" value="NNG79458.1"/>
    <property type="molecule type" value="Genomic_DNA"/>
</dbReference>
<evidence type="ECO:0000256" key="7">
    <source>
        <dbReference type="ARBA" id="ARBA00022989"/>
    </source>
</evidence>
<feature type="transmembrane region" description="Helical" evidence="10">
    <location>
        <begin position="299"/>
        <end position="317"/>
    </location>
</feature>
<evidence type="ECO:0000256" key="9">
    <source>
        <dbReference type="ARBA" id="ARBA00093617"/>
    </source>
</evidence>
<accession>A0A849AQH1</accession>
<gene>
    <name evidence="14" type="ORF">HLA91_08735</name>
</gene>
<evidence type="ECO:0000256" key="3">
    <source>
        <dbReference type="ARBA" id="ARBA00007222"/>
    </source>
</evidence>
<dbReference type="Pfam" id="PF16192">
    <property type="entry name" value="PMT_4TMC"/>
    <property type="match status" value="1"/>
</dbReference>
<evidence type="ECO:0000259" key="13">
    <source>
        <dbReference type="Pfam" id="PF16192"/>
    </source>
</evidence>
<comment type="caution">
    <text evidence="14">The sequence shown here is derived from an EMBL/GenBank/DDBJ whole genome shotgun (WGS) entry which is preliminary data.</text>
</comment>
<keyword evidence="5 10" id="KW-0808">Transferase</keyword>
<comment type="similarity">
    <text evidence="3 10">Belongs to the glycosyltransferase 39 family.</text>
</comment>
<dbReference type="AlphaFoldDB" id="A0A849AQH1"/>
<keyword evidence="6 10" id="KW-0812">Transmembrane</keyword>
<comment type="function">
    <text evidence="10">Protein O-mannosyltransferase that catalyzes the transfer of a single mannose residue from a polyprenol phospho-mannosyl lipidic donor to the hydroxyl group of selected serine and threonine residues in acceptor proteins.</text>
</comment>
<feature type="transmembrane region" description="Helical" evidence="10">
    <location>
        <begin position="76"/>
        <end position="95"/>
    </location>
</feature>
<name>A0A849AQH1_9MICO</name>
<feature type="domain" description="Protein O-mannosyl-transferase C-terminal four TM" evidence="13">
    <location>
        <begin position="388"/>
        <end position="579"/>
    </location>
</feature>
<evidence type="ECO:0000256" key="10">
    <source>
        <dbReference type="RuleBase" id="RU367007"/>
    </source>
</evidence>
<feature type="region of interest" description="Disordered" evidence="11">
    <location>
        <begin position="17"/>
        <end position="60"/>
    </location>
</feature>
<feature type="domain" description="ArnT-like N-terminal" evidence="12">
    <location>
        <begin position="282"/>
        <end position="355"/>
    </location>
</feature>
<dbReference type="InterPro" id="IPR027005">
    <property type="entry name" value="PMT-like"/>
</dbReference>
<dbReference type="InterPro" id="IPR003342">
    <property type="entry name" value="ArnT-like_N"/>
</dbReference>
<sequence length="580" mass="64139">MLPFPCHRLGTCGARLGTGRPATRARRADSPTLGAVSHPTTTSAAAPGSTASEPAAKQPGAAARLRDRLAGLDPRVWTWGVPLLLGVIAALMRFYRLGFPGRLIFDETYYVKDAYTLSQAGYEKAWPDEPNPEFEAGNTSIMLDEPSYVVHPPLGKWILSLGIDMFGADSSFGWRFSAALVGALSVAVLTYFAIRLFRSVWIGGLAGLLMTVDGEHFVHSRTGLLDLFLMFFVLLAFGFLVLDREQTNRRLRDRLALTPHGKRAAAPAADPWTYGPALGFRGWRLAAGVALGCAMGVKWSGLYALAVFGIAVVAWDITSRYRAGVRRPVTGMLIRDSVPAFLLMVPVAFVTYVVTWSGWIFTSGGWDRQWAAENPGWWDFLPDWIPGLAHYHASAYKFHVGLSSEHTYMSNPWGWIVQWRPTSFYYESYAAGEHGCMVEKCSSAITSVGNPVIWGAAPVALIVLILAWIVRRDSRAGFILAGFAATWLPWFRYQDRTIFTFYTIVMVPFVCLAIAYCLGLLWGDATDAAERGQSLLARRLAVAAFGAAAILVFAFFWPVYTGEVIPYDSWRLRMWNPSWI</sequence>
<evidence type="ECO:0000256" key="1">
    <source>
        <dbReference type="ARBA" id="ARBA00004127"/>
    </source>
</evidence>
<feature type="transmembrane region" description="Helical" evidence="10">
    <location>
        <begin position="452"/>
        <end position="470"/>
    </location>
</feature>
<evidence type="ECO:0000256" key="2">
    <source>
        <dbReference type="ARBA" id="ARBA00004922"/>
    </source>
</evidence>
<feature type="compositionally biased region" description="Low complexity" evidence="11">
    <location>
        <begin position="35"/>
        <end position="60"/>
    </location>
</feature>
<evidence type="ECO:0000256" key="4">
    <source>
        <dbReference type="ARBA" id="ARBA00022676"/>
    </source>
</evidence>
<evidence type="ECO:0000256" key="11">
    <source>
        <dbReference type="SAM" id="MobiDB-lite"/>
    </source>
</evidence>
<feature type="transmembrane region" description="Helical" evidence="10">
    <location>
        <begin position="172"/>
        <end position="194"/>
    </location>
</feature>
<dbReference type="Pfam" id="PF02366">
    <property type="entry name" value="PMT"/>
    <property type="match status" value="2"/>
</dbReference>
<protein>
    <recommendedName>
        <fullName evidence="9 10">Polyprenol-phosphate-mannose--protein mannosyltransferase</fullName>
        <ecNumber evidence="10">2.4.1.-</ecNumber>
    </recommendedName>
</protein>
<evidence type="ECO:0000313" key="14">
    <source>
        <dbReference type="EMBL" id="NNG79458.1"/>
    </source>
</evidence>
<organism evidence="14 15">
    <name type="scientific">Brevibacterium luteolum</name>
    <dbReference type="NCBI Taxonomy" id="199591"/>
    <lineage>
        <taxon>Bacteria</taxon>
        <taxon>Bacillati</taxon>
        <taxon>Actinomycetota</taxon>
        <taxon>Actinomycetes</taxon>
        <taxon>Micrococcales</taxon>
        <taxon>Brevibacteriaceae</taxon>
        <taxon>Brevibacterium</taxon>
    </lineage>
</organism>
<dbReference type="GO" id="GO:0012505">
    <property type="term" value="C:endomembrane system"/>
    <property type="evidence" value="ECO:0007669"/>
    <property type="project" value="UniProtKB-SubCell"/>
</dbReference>